<comment type="subunit">
    <text evidence="2">Interacts with MinC and FtsZ.</text>
</comment>
<evidence type="ECO:0000256" key="10">
    <source>
        <dbReference type="ARBA" id="ARBA00032845"/>
    </source>
</evidence>
<sequence>MMEERKNGKNARVFVVTSGKGGVGKTTVTANVATSLAKMGKKVLTIDADIGLRNLDMILGLENRIVYDIVDVVEGRVSPEKAFVKDKRGLSLYLLPAAQTKDKEAVKPEQLVEIIEAVREQFDYIFIDSPAGIEGGFKTAAAPADEALVVTNPEVSSVRDADRIIGLLESMEKENIRLIVNRIRVHQVKKGEMLSVEDIEEILHIPKVGIVPDEEKMVDFTNKGEPIVLYAENSPAGRALINIARRLEGFDVPFDELEVKKGFLSRLFGR</sequence>
<dbReference type="NCBIfam" id="TIGR01968">
    <property type="entry name" value="minD_bact"/>
    <property type="match status" value="1"/>
</dbReference>
<keyword evidence="7" id="KW-0717">Septation</keyword>
<dbReference type="InterPro" id="IPR050625">
    <property type="entry name" value="ParA/MinD_ATPase"/>
</dbReference>
<evidence type="ECO:0000256" key="2">
    <source>
        <dbReference type="ARBA" id="ARBA00011626"/>
    </source>
</evidence>
<dbReference type="EMBL" id="CP001230">
    <property type="protein sequence ID" value="ACO04914.1"/>
    <property type="molecule type" value="Genomic_DNA"/>
</dbReference>
<evidence type="ECO:0000313" key="13">
    <source>
        <dbReference type="Proteomes" id="UP000001366"/>
    </source>
</evidence>
<reference evidence="12 13" key="1">
    <citation type="journal article" date="2009" name="J. Bacteriol.">
        <title>Complete and draft genome sequences of six members of the Aquificales.</title>
        <authorList>
            <person name="Reysenbach A.L."/>
            <person name="Hamamura N."/>
            <person name="Podar M."/>
            <person name="Griffiths E."/>
            <person name="Ferreira S."/>
            <person name="Hochstein R."/>
            <person name="Heidelberg J."/>
            <person name="Johnson J."/>
            <person name="Mead D."/>
            <person name="Pohorille A."/>
            <person name="Sarmiento M."/>
            <person name="Schweighofer K."/>
            <person name="Seshadri R."/>
            <person name="Voytek M.A."/>
        </authorList>
    </citation>
    <scope>NUCLEOTIDE SEQUENCE [LARGE SCALE GENOMIC DNA]</scope>
    <source>
        <strain evidence="13">DSM 14350 / EX-H1</strain>
    </source>
</reference>
<dbReference type="PIRSF" id="PIRSF003092">
    <property type="entry name" value="MinD"/>
    <property type="match status" value="1"/>
</dbReference>
<dbReference type="CDD" id="cd02036">
    <property type="entry name" value="MinD"/>
    <property type="match status" value="1"/>
</dbReference>
<dbReference type="GO" id="GO:0000917">
    <property type="term" value="P:division septum assembly"/>
    <property type="evidence" value="ECO:0007669"/>
    <property type="project" value="UniProtKB-KW"/>
</dbReference>
<dbReference type="STRING" id="123214.PERMA_1391"/>
<dbReference type="GO" id="GO:0005524">
    <property type="term" value="F:ATP binding"/>
    <property type="evidence" value="ECO:0007669"/>
    <property type="project" value="UniProtKB-KW"/>
</dbReference>
<evidence type="ECO:0000256" key="4">
    <source>
        <dbReference type="ARBA" id="ARBA00022618"/>
    </source>
</evidence>
<feature type="binding site" evidence="11">
    <location>
        <begin position="20"/>
        <end position="27"/>
    </location>
    <ligand>
        <name>ATP</name>
        <dbReference type="ChEBI" id="CHEBI:30616"/>
    </ligand>
</feature>
<comment type="function">
    <text evidence="9">ATPase required for the correct placement of the division site. Cell division inhibitors MinC and MinD act in concert to form an inhibitor capable of blocking formation of the polar Z ring septums. Rapidly oscillates between the poles of the cell to destabilize FtsZ filaments that have formed before they mature into polar Z rings.</text>
</comment>
<evidence type="ECO:0000256" key="11">
    <source>
        <dbReference type="PIRSR" id="PIRSR003092-1"/>
    </source>
</evidence>
<keyword evidence="6 11" id="KW-0067">ATP-binding</keyword>
<evidence type="ECO:0000256" key="8">
    <source>
        <dbReference type="ARBA" id="ARBA00023306"/>
    </source>
</evidence>
<dbReference type="KEGG" id="pmx:PERMA_1391"/>
<dbReference type="SUPFAM" id="SSF52540">
    <property type="entry name" value="P-loop containing nucleoside triphosphate hydrolases"/>
    <property type="match status" value="1"/>
</dbReference>
<dbReference type="InterPro" id="IPR033756">
    <property type="entry name" value="YlxH/NBP35"/>
</dbReference>
<keyword evidence="5 11" id="KW-0547">Nucleotide-binding</keyword>
<proteinExistence type="inferred from homology"/>
<evidence type="ECO:0000256" key="6">
    <source>
        <dbReference type="ARBA" id="ARBA00022840"/>
    </source>
</evidence>
<dbReference type="FunFam" id="3.40.50.300:FF:000068">
    <property type="entry name" value="Site-determining protein"/>
    <property type="match status" value="1"/>
</dbReference>
<accession>C0QR63</accession>
<dbReference type="GO" id="GO:0051782">
    <property type="term" value="P:negative regulation of cell division"/>
    <property type="evidence" value="ECO:0007669"/>
    <property type="project" value="TreeGrafter"/>
</dbReference>
<evidence type="ECO:0000256" key="5">
    <source>
        <dbReference type="ARBA" id="ARBA00022741"/>
    </source>
</evidence>
<evidence type="ECO:0000256" key="1">
    <source>
        <dbReference type="ARBA" id="ARBA00010257"/>
    </source>
</evidence>
<dbReference type="RefSeq" id="WP_015899018.1">
    <property type="nucleotide sequence ID" value="NC_012440.1"/>
</dbReference>
<dbReference type="HOGENOM" id="CLU_037612_0_1_0"/>
<evidence type="ECO:0000313" key="12">
    <source>
        <dbReference type="EMBL" id="ACO04914.1"/>
    </source>
</evidence>
<dbReference type="PaxDb" id="123214-PERMA_1391"/>
<dbReference type="AlphaFoldDB" id="C0QR63"/>
<dbReference type="InterPro" id="IPR027417">
    <property type="entry name" value="P-loop_NTPase"/>
</dbReference>
<comment type="similarity">
    <text evidence="1">Belongs to the ParA family. MinD subfamily.</text>
</comment>
<dbReference type="GO" id="GO:0016887">
    <property type="term" value="F:ATP hydrolysis activity"/>
    <property type="evidence" value="ECO:0007669"/>
    <property type="project" value="InterPro"/>
</dbReference>
<evidence type="ECO:0000256" key="9">
    <source>
        <dbReference type="ARBA" id="ARBA00025436"/>
    </source>
</evidence>
<dbReference type="InterPro" id="IPR025501">
    <property type="entry name" value="MinD_FleN"/>
</dbReference>
<dbReference type="InterPro" id="IPR010223">
    <property type="entry name" value="MinD"/>
</dbReference>
<protein>
    <recommendedName>
        <fullName evidence="3">Septum site-determining protein MinD</fullName>
    </recommendedName>
    <alternativeName>
        <fullName evidence="10">Cell division inhibitor MinD</fullName>
    </alternativeName>
</protein>
<dbReference type="Gene3D" id="3.40.50.300">
    <property type="entry name" value="P-loop containing nucleotide triphosphate hydrolases"/>
    <property type="match status" value="1"/>
</dbReference>
<dbReference type="Proteomes" id="UP000001366">
    <property type="component" value="Chromosome"/>
</dbReference>
<evidence type="ECO:0000256" key="3">
    <source>
        <dbReference type="ARBA" id="ARBA00016887"/>
    </source>
</evidence>
<dbReference type="PANTHER" id="PTHR43384">
    <property type="entry name" value="SEPTUM SITE-DETERMINING PROTEIN MIND HOMOLOG, CHLOROPLASTIC-RELATED"/>
    <property type="match status" value="1"/>
</dbReference>
<dbReference type="Pfam" id="PF10609">
    <property type="entry name" value="ParA"/>
    <property type="match status" value="1"/>
</dbReference>
<keyword evidence="4" id="KW-0132">Cell division</keyword>
<keyword evidence="8" id="KW-0131">Cell cycle</keyword>
<name>C0QR63_PERMH</name>
<keyword evidence="13" id="KW-1185">Reference proteome</keyword>
<gene>
    <name evidence="12" type="primary">minD</name>
    <name evidence="12" type="ordered locus">PERMA_1391</name>
</gene>
<evidence type="ECO:0000256" key="7">
    <source>
        <dbReference type="ARBA" id="ARBA00023210"/>
    </source>
</evidence>
<dbReference type="GO" id="GO:0005829">
    <property type="term" value="C:cytosol"/>
    <property type="evidence" value="ECO:0007669"/>
    <property type="project" value="TreeGrafter"/>
</dbReference>
<organism evidence="12 13">
    <name type="scientific">Persephonella marina (strain DSM 14350 / EX-H1)</name>
    <dbReference type="NCBI Taxonomy" id="123214"/>
    <lineage>
        <taxon>Bacteria</taxon>
        <taxon>Pseudomonadati</taxon>
        <taxon>Aquificota</taxon>
        <taxon>Aquificia</taxon>
        <taxon>Aquificales</taxon>
        <taxon>Hydrogenothermaceae</taxon>
        <taxon>Persephonella</taxon>
    </lineage>
</organism>
<dbReference type="PANTHER" id="PTHR43384:SF6">
    <property type="entry name" value="SEPTUM SITE-DETERMINING PROTEIN MIND HOMOLOG, CHLOROPLASTIC"/>
    <property type="match status" value="1"/>
</dbReference>
<dbReference type="GO" id="GO:0009898">
    <property type="term" value="C:cytoplasmic side of plasma membrane"/>
    <property type="evidence" value="ECO:0007669"/>
    <property type="project" value="TreeGrafter"/>
</dbReference>
<dbReference type="eggNOG" id="COG2894">
    <property type="taxonomic scope" value="Bacteria"/>
</dbReference>